<name>A0ABQ5B731_9ASTR</name>
<dbReference type="GO" id="GO:0003964">
    <property type="term" value="F:RNA-directed DNA polymerase activity"/>
    <property type="evidence" value="ECO:0007669"/>
    <property type="project" value="UniProtKB-KW"/>
</dbReference>
<accession>A0ABQ5B731</accession>
<sequence>MPITIDHKVISPIEECYHRALHISPSKLESFNLAYRLHTYSYSLSLQGLPVHDRLNLASGPRGYAVMIYKVKLDELGGVLKNKARLVARGYRQEEGIDFEEYFAPVARLEVIRVATARFDQVLQVISIEARRVASETIRCKLKIYDFAMLMVNTRQTGDQPNIATLIAEQLQNIIPQIVNQVTANVNNAQNANELGNSMFSIDLIPLGHGSFDVIMGMDWLARNKAVIICHEKVVEIPIVGGETLRIQGERAVGKNKILMNVKVDEPKIDDIPIVREYVDVFPEDLPGLPPLRQVRCSLHGYVLGDRFQKDFDEGRSLVGDELEKVGIGTFGTIEDNKGKVEAGFAAAPPRKEVLSGVLQADLRSNVAKITTVDFANSERNKIVRIVGAVRRLLQDDLSARLQCSKLCEAPILSLADEVEDFVVYSDAWRCGCFALKDMDGIVSVRIKECNFTQIRSVAAHLCIYEEMNDASRRRWIVYFSDYDAVGDKRLLHPGLMVEEGYISRGSHPMFFPDSWGTEWVLDLCKVASPMVDSFHGKDSGFAATLTIL</sequence>
<evidence type="ECO:0000313" key="2">
    <source>
        <dbReference type="EMBL" id="GJT09757.1"/>
    </source>
</evidence>
<feature type="domain" description="Reverse transcriptase Ty1/copia-type" evidence="1">
    <location>
        <begin position="68"/>
        <end position="117"/>
    </location>
</feature>
<reference evidence="2" key="2">
    <citation type="submission" date="2022-01" db="EMBL/GenBank/DDBJ databases">
        <authorList>
            <person name="Yamashiro T."/>
            <person name="Shiraishi A."/>
            <person name="Satake H."/>
            <person name="Nakayama K."/>
        </authorList>
    </citation>
    <scope>NUCLEOTIDE SEQUENCE</scope>
</reference>
<dbReference type="InterPro" id="IPR021109">
    <property type="entry name" value="Peptidase_aspartic_dom_sf"/>
</dbReference>
<keyword evidence="2" id="KW-0695">RNA-directed DNA polymerase</keyword>
<keyword evidence="2" id="KW-0808">Transferase</keyword>
<evidence type="ECO:0000259" key="1">
    <source>
        <dbReference type="Pfam" id="PF07727"/>
    </source>
</evidence>
<keyword evidence="2" id="KW-0548">Nucleotidyltransferase</keyword>
<organism evidence="2 3">
    <name type="scientific">Tanacetum coccineum</name>
    <dbReference type="NCBI Taxonomy" id="301880"/>
    <lineage>
        <taxon>Eukaryota</taxon>
        <taxon>Viridiplantae</taxon>
        <taxon>Streptophyta</taxon>
        <taxon>Embryophyta</taxon>
        <taxon>Tracheophyta</taxon>
        <taxon>Spermatophyta</taxon>
        <taxon>Magnoliopsida</taxon>
        <taxon>eudicotyledons</taxon>
        <taxon>Gunneridae</taxon>
        <taxon>Pentapetalae</taxon>
        <taxon>asterids</taxon>
        <taxon>campanulids</taxon>
        <taxon>Asterales</taxon>
        <taxon>Asteraceae</taxon>
        <taxon>Asteroideae</taxon>
        <taxon>Anthemideae</taxon>
        <taxon>Anthemidinae</taxon>
        <taxon>Tanacetum</taxon>
    </lineage>
</organism>
<protein>
    <submittedName>
        <fullName evidence="2">Reverse transcriptase domain-containing protein</fullName>
    </submittedName>
</protein>
<keyword evidence="3" id="KW-1185">Reference proteome</keyword>
<dbReference type="EMBL" id="BQNB010012934">
    <property type="protein sequence ID" value="GJT09757.1"/>
    <property type="molecule type" value="Genomic_DNA"/>
</dbReference>
<reference evidence="2" key="1">
    <citation type="journal article" date="2022" name="Int. J. Mol. Sci.">
        <title>Draft Genome of Tanacetum Coccineum: Genomic Comparison of Closely Related Tanacetum-Family Plants.</title>
        <authorList>
            <person name="Yamashiro T."/>
            <person name="Shiraishi A."/>
            <person name="Nakayama K."/>
            <person name="Satake H."/>
        </authorList>
    </citation>
    <scope>NUCLEOTIDE SEQUENCE</scope>
</reference>
<dbReference type="Proteomes" id="UP001151760">
    <property type="component" value="Unassembled WGS sequence"/>
</dbReference>
<evidence type="ECO:0000313" key="3">
    <source>
        <dbReference type="Proteomes" id="UP001151760"/>
    </source>
</evidence>
<gene>
    <name evidence="2" type="ORF">Tco_0856799</name>
</gene>
<proteinExistence type="predicted"/>
<comment type="caution">
    <text evidence="2">The sequence shown here is derived from an EMBL/GenBank/DDBJ whole genome shotgun (WGS) entry which is preliminary data.</text>
</comment>
<dbReference type="Pfam" id="PF08284">
    <property type="entry name" value="RVP_2"/>
    <property type="match status" value="1"/>
</dbReference>
<dbReference type="Gene3D" id="2.40.70.10">
    <property type="entry name" value="Acid Proteases"/>
    <property type="match status" value="1"/>
</dbReference>
<dbReference type="InterPro" id="IPR013103">
    <property type="entry name" value="RVT_2"/>
</dbReference>
<dbReference type="Pfam" id="PF07727">
    <property type="entry name" value="RVT_2"/>
    <property type="match status" value="1"/>
</dbReference>